<dbReference type="RefSeq" id="WP_386834248.1">
    <property type="nucleotide sequence ID" value="NZ_JBHUNP010000001.1"/>
</dbReference>
<dbReference type="InterPro" id="IPR019251">
    <property type="entry name" value="DUF2231_TM"/>
</dbReference>
<feature type="transmembrane region" description="Helical" evidence="2">
    <location>
        <begin position="119"/>
        <end position="137"/>
    </location>
</feature>
<evidence type="ECO:0000256" key="2">
    <source>
        <dbReference type="SAM" id="Phobius"/>
    </source>
</evidence>
<comment type="caution">
    <text evidence="4">The sequence shown here is derived from an EMBL/GenBank/DDBJ whole genome shotgun (WGS) entry which is preliminary data.</text>
</comment>
<keyword evidence="2" id="KW-1133">Transmembrane helix</keyword>
<evidence type="ECO:0000313" key="5">
    <source>
        <dbReference type="Proteomes" id="UP001597521"/>
    </source>
</evidence>
<dbReference type="Proteomes" id="UP001597521">
    <property type="component" value="Unassembled WGS sequence"/>
</dbReference>
<name>A0ABW5QMN7_9HYPH</name>
<keyword evidence="2" id="KW-0472">Membrane</keyword>
<dbReference type="EMBL" id="JBHUNP010000001">
    <property type="protein sequence ID" value="MFD2648900.1"/>
    <property type="molecule type" value="Genomic_DNA"/>
</dbReference>
<organism evidence="4 5">
    <name type="scientific">Devosia albogilva</name>
    <dbReference type="NCBI Taxonomy" id="429726"/>
    <lineage>
        <taxon>Bacteria</taxon>
        <taxon>Pseudomonadati</taxon>
        <taxon>Pseudomonadota</taxon>
        <taxon>Alphaproteobacteria</taxon>
        <taxon>Hyphomicrobiales</taxon>
        <taxon>Devosiaceae</taxon>
        <taxon>Devosia</taxon>
    </lineage>
</organism>
<feature type="region of interest" description="Disordered" evidence="1">
    <location>
        <begin position="1"/>
        <end position="23"/>
    </location>
</feature>
<keyword evidence="2" id="KW-0812">Transmembrane</keyword>
<evidence type="ECO:0000256" key="1">
    <source>
        <dbReference type="SAM" id="MobiDB-lite"/>
    </source>
</evidence>
<protein>
    <submittedName>
        <fullName evidence="4">DUF2231 domain-containing protein</fullName>
    </submittedName>
</protein>
<evidence type="ECO:0000313" key="4">
    <source>
        <dbReference type="EMBL" id="MFD2648900.1"/>
    </source>
</evidence>
<feature type="transmembrane region" description="Helical" evidence="2">
    <location>
        <begin position="143"/>
        <end position="163"/>
    </location>
</feature>
<sequence>MSDESSSPEVEAAQDHREAFPSHPNPVIQKVAEKDASSAIALAGHPLHAMTVHFPIALVFVTLGIDIFYWWTGDPFFPRAGVWSAGAAFGFGVAAALVGTAELLAAAGIRGRVASWNHAVAAMTLLAVAGANWGLRVTVPDAVLPHGLMLSILASAITGFAGWHGGKLIFDHGVGIVISERD</sequence>
<gene>
    <name evidence="4" type="ORF">ACFSX5_14010</name>
</gene>
<reference evidence="5" key="1">
    <citation type="journal article" date="2019" name="Int. J. Syst. Evol. Microbiol.">
        <title>The Global Catalogue of Microorganisms (GCM) 10K type strain sequencing project: providing services to taxonomists for standard genome sequencing and annotation.</title>
        <authorList>
            <consortium name="The Broad Institute Genomics Platform"/>
            <consortium name="The Broad Institute Genome Sequencing Center for Infectious Disease"/>
            <person name="Wu L."/>
            <person name="Ma J."/>
        </authorList>
    </citation>
    <scope>NUCLEOTIDE SEQUENCE [LARGE SCALE GENOMIC DNA]</scope>
    <source>
        <strain evidence="5">CCM 7427</strain>
    </source>
</reference>
<feature type="domain" description="DUF2231" evidence="3">
    <location>
        <begin position="44"/>
        <end position="176"/>
    </location>
</feature>
<feature type="transmembrane region" description="Helical" evidence="2">
    <location>
        <begin position="83"/>
        <end position="107"/>
    </location>
</feature>
<dbReference type="Pfam" id="PF09990">
    <property type="entry name" value="DUF2231"/>
    <property type="match status" value="1"/>
</dbReference>
<feature type="transmembrane region" description="Helical" evidence="2">
    <location>
        <begin position="52"/>
        <end position="71"/>
    </location>
</feature>
<evidence type="ECO:0000259" key="3">
    <source>
        <dbReference type="Pfam" id="PF09990"/>
    </source>
</evidence>
<keyword evidence="5" id="KW-1185">Reference proteome</keyword>
<accession>A0ABW5QMN7</accession>
<proteinExistence type="predicted"/>